<dbReference type="Gene3D" id="1.20.58.300">
    <property type="entry name" value="FlgN-like"/>
    <property type="match status" value="1"/>
</dbReference>
<evidence type="ECO:0000256" key="3">
    <source>
        <dbReference type="ARBA" id="ARBA00022795"/>
    </source>
</evidence>
<reference evidence="5 6" key="2">
    <citation type="submission" date="2018-02" db="EMBL/GenBank/DDBJ databases">
        <title>Subsurface microbial communities from deep shales in Ohio and West Virginia, USA.</title>
        <authorList>
            <person name="Wrighton K."/>
        </authorList>
    </citation>
    <scope>NUCLEOTIDE SEQUENCE [LARGE SCALE GENOMIC DNA]</scope>
    <source>
        <strain evidence="5 6">UTICA-S1B9</strain>
    </source>
</reference>
<evidence type="ECO:0000313" key="5">
    <source>
        <dbReference type="EMBL" id="PPK55103.1"/>
    </source>
</evidence>
<dbReference type="STRING" id="930118.SAMN05216429_109160"/>
<dbReference type="Proteomes" id="UP000239446">
    <property type="component" value="Unassembled WGS sequence"/>
</dbReference>
<proteinExistence type="inferred from homology"/>
<keyword evidence="5" id="KW-0969">Cilium</keyword>
<dbReference type="InterPro" id="IPR007809">
    <property type="entry name" value="FlgN-like"/>
</dbReference>
<dbReference type="EMBL" id="PTIT01000007">
    <property type="protein sequence ID" value="PPK52208.1"/>
    <property type="molecule type" value="Genomic_DNA"/>
</dbReference>
<dbReference type="RefSeq" id="WP_104415679.1">
    <property type="nucleotide sequence ID" value="NZ_PTIT01000007.1"/>
</dbReference>
<dbReference type="Proteomes" id="UP000239648">
    <property type="component" value="Unassembled WGS sequence"/>
</dbReference>
<evidence type="ECO:0000313" key="7">
    <source>
        <dbReference type="Proteomes" id="UP000239648"/>
    </source>
</evidence>
<dbReference type="SUPFAM" id="SSF140566">
    <property type="entry name" value="FlgN-like"/>
    <property type="match status" value="1"/>
</dbReference>
<comment type="function">
    <text evidence="1">Required for the efficient initiation of filament assembly.</text>
</comment>
<comment type="caution">
    <text evidence="5">The sequence shown here is derived from an EMBL/GenBank/DDBJ whole genome shotgun (WGS) entry which is preliminary data.</text>
</comment>
<comment type="similarity">
    <text evidence="2">Belongs to the FlgN family.</text>
</comment>
<dbReference type="InterPro" id="IPR036679">
    <property type="entry name" value="FlgN-like_sf"/>
</dbReference>
<accession>A0A2S6G7H9</accession>
<dbReference type="GO" id="GO:0044780">
    <property type="term" value="P:bacterial-type flagellum assembly"/>
    <property type="evidence" value="ECO:0007669"/>
    <property type="project" value="InterPro"/>
</dbReference>
<keyword evidence="7" id="KW-1185">Reference proteome</keyword>
<gene>
    <name evidence="5" type="ORF">B0H24_100710</name>
    <name evidence="4" type="ORF">BY455_107136</name>
</gene>
<dbReference type="Pfam" id="PF05130">
    <property type="entry name" value="FlgN"/>
    <property type="match status" value="1"/>
</dbReference>
<reference evidence="4 7" key="1">
    <citation type="submission" date="2018-02" db="EMBL/GenBank/DDBJ databases">
        <title>Deep subsurface shale carbon reservoir microbial communities from Ohio and West Virginia, USA.</title>
        <authorList>
            <person name="Wrighton K."/>
        </authorList>
    </citation>
    <scope>NUCLEOTIDE SEQUENCE [LARGE SCALE GENOMIC DNA]</scope>
    <source>
        <strain evidence="4 7">UTICA-S1B6</strain>
    </source>
</reference>
<name>A0A2S6G7H9_9GAMM</name>
<keyword evidence="5" id="KW-0966">Cell projection</keyword>
<dbReference type="OrthoDB" id="5734604at2"/>
<evidence type="ECO:0000313" key="6">
    <source>
        <dbReference type="Proteomes" id="UP000239446"/>
    </source>
</evidence>
<dbReference type="EMBL" id="PTIU01000007">
    <property type="protein sequence ID" value="PPK55103.1"/>
    <property type="molecule type" value="Genomic_DNA"/>
</dbReference>
<dbReference type="AlphaFoldDB" id="A0A2S6G7H9"/>
<evidence type="ECO:0000256" key="2">
    <source>
        <dbReference type="ARBA" id="ARBA00007703"/>
    </source>
</evidence>
<keyword evidence="5" id="KW-0282">Flagellum</keyword>
<evidence type="ECO:0000256" key="1">
    <source>
        <dbReference type="ARBA" id="ARBA00002397"/>
    </source>
</evidence>
<sequence>MATVDDLKNLLSEDVRELDALADVLAQEKEILGSADVSALQEITEQKNSILENIRARAKQKIHLLVNMGYKPDAGAPSRFIRASGLEELYELWAKADSKLRFCQSVNDNNGRIVGHLQKRLGRLTDIFRGSSSQQKLYGAKGQQTGNSSRTMLASA</sequence>
<evidence type="ECO:0000313" key="4">
    <source>
        <dbReference type="EMBL" id="PPK52208.1"/>
    </source>
</evidence>
<protein>
    <submittedName>
        <fullName evidence="5">Flagella synthesis protein FlgN</fullName>
    </submittedName>
</protein>
<keyword evidence="3" id="KW-1005">Bacterial flagellum biogenesis</keyword>
<organism evidence="5 6">
    <name type="scientific">Marinobacter persicus</name>
    <dbReference type="NCBI Taxonomy" id="930118"/>
    <lineage>
        <taxon>Bacteria</taxon>
        <taxon>Pseudomonadati</taxon>
        <taxon>Pseudomonadota</taxon>
        <taxon>Gammaproteobacteria</taxon>
        <taxon>Pseudomonadales</taxon>
        <taxon>Marinobacteraceae</taxon>
        <taxon>Marinobacter</taxon>
    </lineage>
</organism>